<evidence type="ECO:0000256" key="6">
    <source>
        <dbReference type="SAM" id="MobiDB-lite"/>
    </source>
</evidence>
<accession>A0A383WK04</accession>
<evidence type="ECO:0000256" key="2">
    <source>
        <dbReference type="ARBA" id="ARBA00002315"/>
    </source>
</evidence>
<feature type="compositionally biased region" description="Low complexity" evidence="6">
    <location>
        <begin position="509"/>
        <end position="536"/>
    </location>
</feature>
<protein>
    <recommendedName>
        <fullName evidence="7">Metalloenzyme domain-containing protein</fullName>
    </recommendedName>
</protein>
<dbReference type="GO" id="GO:0006096">
    <property type="term" value="P:glycolytic process"/>
    <property type="evidence" value="ECO:0007669"/>
    <property type="project" value="UniProtKB-KW"/>
</dbReference>
<evidence type="ECO:0000256" key="5">
    <source>
        <dbReference type="ARBA" id="ARBA00023152"/>
    </source>
</evidence>
<dbReference type="Gene3D" id="3.40.720.10">
    <property type="entry name" value="Alkaline Phosphatase, subunit A"/>
    <property type="match status" value="2"/>
</dbReference>
<evidence type="ECO:0000256" key="1">
    <source>
        <dbReference type="ARBA" id="ARBA00000370"/>
    </source>
</evidence>
<comment type="function">
    <text evidence="2">Catalyzes the interconversion of 2-phosphoglycerate and 3-phosphoglycerate.</text>
</comment>
<evidence type="ECO:0000256" key="3">
    <source>
        <dbReference type="ARBA" id="ARBA00004921"/>
    </source>
</evidence>
<dbReference type="AlphaFoldDB" id="A0A383WK04"/>
<dbReference type="Pfam" id="PF01676">
    <property type="entry name" value="Metalloenzyme"/>
    <property type="match status" value="1"/>
</dbReference>
<comment type="similarity">
    <text evidence="4">Belongs to the BPG-independent phosphoglycerate mutase family. A-PGAM subfamily.</text>
</comment>
<dbReference type="STRING" id="3088.A0A383WK04"/>
<dbReference type="GO" id="GO:0046872">
    <property type="term" value="F:metal ion binding"/>
    <property type="evidence" value="ECO:0007669"/>
    <property type="project" value="InterPro"/>
</dbReference>
<evidence type="ECO:0000256" key="4">
    <source>
        <dbReference type="ARBA" id="ARBA00005524"/>
    </source>
</evidence>
<dbReference type="NCBIfam" id="TIGR00306">
    <property type="entry name" value="apgM"/>
    <property type="match status" value="1"/>
</dbReference>
<dbReference type="Pfam" id="PF10143">
    <property type="entry name" value="PhosphMutase"/>
    <property type="match status" value="1"/>
</dbReference>
<evidence type="ECO:0000313" key="8">
    <source>
        <dbReference type="EMBL" id="SZX77741.1"/>
    </source>
</evidence>
<dbReference type="PANTHER" id="PTHR31209">
    <property type="entry name" value="COFACTOR-INDEPENDENT PHOSPHOGLYCERATE MUTASE"/>
    <property type="match status" value="1"/>
</dbReference>
<evidence type="ECO:0000259" key="7">
    <source>
        <dbReference type="Pfam" id="PF01676"/>
    </source>
</evidence>
<feature type="compositionally biased region" description="Polar residues" evidence="6">
    <location>
        <begin position="496"/>
        <end position="508"/>
    </location>
</feature>
<dbReference type="InterPro" id="IPR017850">
    <property type="entry name" value="Alkaline_phosphatase_core_sf"/>
</dbReference>
<dbReference type="CDD" id="cd16011">
    <property type="entry name" value="iPGM_like"/>
    <property type="match status" value="1"/>
</dbReference>
<evidence type="ECO:0000313" key="9">
    <source>
        <dbReference type="Proteomes" id="UP000256970"/>
    </source>
</evidence>
<feature type="domain" description="Metalloenzyme" evidence="7">
    <location>
        <begin position="18"/>
        <end position="355"/>
    </location>
</feature>
<sequence>MGQQQQEQQQQDSSLPDKVILVIVDGVGDVTIPAFGDRTPLQVAHTPNLDCIAAAGLNGLVDAVEPGLACGSDTSHMNILGYDPRKYYRGRGAFESMGAGLPMAPGDIAFKSNFATLNTATGIVEKRRADRQFEHLGPTLCDALDGLVLPSFPQHAVSVKYATEHRCGVVVRGAGLSDAISGTDPLKDNLPLLKVEPLDDSAEAQHTAAVVNELSSELHKLLQHHPINQQRRAEGKAPANCVLLRGCGSRISVPSFEQLHGMTACLVAPTKIIAGLGMSFDIQPLDAPGATGSYDSHFASKAAVACGALVNGGFDFALLHVKAVDDTGHDRMLAMKVKFLEVVDRMVGHILMRLHHAEQQQRQQQQQQQDTQPVQRFTICVTGDHSTPVVFGDHSHEPVPFAMAQVQQAVAAMGGRQQANLRMQYMQPALQQQQQQEQQPGQGDVAAAAAAAAAAAGGTCGRIPLPDVKQPPGLQELLLQAEEQQRRRQAALQGMAFSSRQAASSGTEQPQQQQQAGGAPPADSTAAPAADGVVDGVGSWPEAWPQLVLGDAVVAFDELSASKGCLGRFTGAGVMPLVKQFTGRAVVPLSDAGWMRSFVQR</sequence>
<proteinExistence type="inferred from homology"/>
<dbReference type="SUPFAM" id="SSF53649">
    <property type="entry name" value="Alkaline phosphatase-like"/>
    <property type="match status" value="1"/>
</dbReference>
<gene>
    <name evidence="8" type="ORF">BQ4739_LOCUS18084</name>
</gene>
<dbReference type="PANTHER" id="PTHR31209:SF0">
    <property type="entry name" value="METALLOENZYME DOMAIN-CONTAINING PROTEIN"/>
    <property type="match status" value="1"/>
</dbReference>
<keyword evidence="9" id="KW-1185">Reference proteome</keyword>
<reference evidence="8 9" key="1">
    <citation type="submission" date="2016-10" db="EMBL/GenBank/DDBJ databases">
        <authorList>
            <person name="Cai Z."/>
        </authorList>
    </citation>
    <scope>NUCLEOTIDE SEQUENCE [LARGE SCALE GENOMIC DNA]</scope>
</reference>
<name>A0A383WK04_TETOB</name>
<keyword evidence="5" id="KW-0324">Glycolysis</keyword>
<feature type="region of interest" description="Disordered" evidence="6">
    <location>
        <begin position="489"/>
        <end position="536"/>
    </location>
</feature>
<organism evidence="8 9">
    <name type="scientific">Tetradesmus obliquus</name>
    <name type="common">Green alga</name>
    <name type="synonym">Acutodesmus obliquus</name>
    <dbReference type="NCBI Taxonomy" id="3088"/>
    <lineage>
        <taxon>Eukaryota</taxon>
        <taxon>Viridiplantae</taxon>
        <taxon>Chlorophyta</taxon>
        <taxon>core chlorophytes</taxon>
        <taxon>Chlorophyceae</taxon>
        <taxon>CS clade</taxon>
        <taxon>Sphaeropleales</taxon>
        <taxon>Scenedesmaceae</taxon>
        <taxon>Tetradesmus</taxon>
    </lineage>
</organism>
<dbReference type="EMBL" id="FNXT01001293">
    <property type="protein sequence ID" value="SZX77741.1"/>
    <property type="molecule type" value="Genomic_DNA"/>
</dbReference>
<dbReference type="InterPro" id="IPR004456">
    <property type="entry name" value="Pglycerate_mutase_ApgM"/>
</dbReference>
<comment type="pathway">
    <text evidence="3">Carbohydrate degradation.</text>
</comment>
<dbReference type="Proteomes" id="UP000256970">
    <property type="component" value="Unassembled WGS sequence"/>
</dbReference>
<comment type="catalytic activity">
    <reaction evidence="1">
        <text>(2R)-2-phosphoglycerate = (2R)-3-phosphoglycerate</text>
        <dbReference type="Rhea" id="RHEA:15901"/>
        <dbReference type="ChEBI" id="CHEBI:58272"/>
        <dbReference type="ChEBI" id="CHEBI:58289"/>
        <dbReference type="EC" id="5.4.2.12"/>
    </reaction>
</comment>
<dbReference type="GO" id="GO:0004619">
    <property type="term" value="F:phosphoglycerate mutase activity"/>
    <property type="evidence" value="ECO:0007669"/>
    <property type="project" value="UniProtKB-EC"/>
</dbReference>
<dbReference type="InterPro" id="IPR006124">
    <property type="entry name" value="Metalloenzyme"/>
</dbReference>